<evidence type="ECO:0000256" key="1">
    <source>
        <dbReference type="ARBA" id="ARBA00022448"/>
    </source>
</evidence>
<dbReference type="InterPro" id="IPR016024">
    <property type="entry name" value="ARM-type_fold"/>
</dbReference>
<dbReference type="Gene3D" id="2.120.10.30">
    <property type="entry name" value="TolB, C-terminal domain"/>
    <property type="match status" value="1"/>
</dbReference>
<feature type="domain" description="ThuA-like" evidence="6">
    <location>
        <begin position="42"/>
        <end position="236"/>
    </location>
</feature>
<evidence type="ECO:0000313" key="9">
    <source>
        <dbReference type="Proteomes" id="UP000256708"/>
    </source>
</evidence>
<protein>
    <submittedName>
        <fullName evidence="8">Dehydrogenase</fullName>
    </submittedName>
</protein>
<comment type="caution">
    <text evidence="8">The sequence shown here is derived from an EMBL/GenBank/DDBJ whole genome shotgun (WGS) entry which is preliminary data.</text>
</comment>
<dbReference type="SUPFAM" id="SSF49899">
    <property type="entry name" value="Concanavalin A-like lectins/glucanases"/>
    <property type="match status" value="1"/>
</dbReference>
<dbReference type="SUPFAM" id="SSF48371">
    <property type="entry name" value="ARM repeat"/>
    <property type="match status" value="1"/>
</dbReference>
<name>A0A3D8L6P1_9BACT</name>
<dbReference type="Proteomes" id="UP000256708">
    <property type="component" value="Unassembled WGS sequence"/>
</dbReference>
<dbReference type="GO" id="GO:0005507">
    <property type="term" value="F:copper ion binding"/>
    <property type="evidence" value="ECO:0007669"/>
    <property type="project" value="InterPro"/>
</dbReference>
<dbReference type="Pfam" id="PF06283">
    <property type="entry name" value="ThuA"/>
    <property type="match status" value="1"/>
</dbReference>
<evidence type="ECO:0000313" key="8">
    <source>
        <dbReference type="EMBL" id="RDV13047.1"/>
    </source>
</evidence>
<dbReference type="PANTHER" id="PTHR33546">
    <property type="entry name" value="LARGE, MULTIFUNCTIONAL SECRETED PROTEIN-RELATED"/>
    <property type="match status" value="1"/>
</dbReference>
<dbReference type="CDD" id="cd04233">
    <property type="entry name" value="Auracyanin"/>
    <property type="match status" value="1"/>
</dbReference>
<dbReference type="Pfam" id="PF23500">
    <property type="entry name" value="DUF7133"/>
    <property type="match status" value="1"/>
</dbReference>
<dbReference type="PROSITE" id="PS51257">
    <property type="entry name" value="PROKAR_LIPOPROTEIN"/>
    <property type="match status" value="1"/>
</dbReference>
<dbReference type="GO" id="GO:0005975">
    <property type="term" value="P:carbohydrate metabolic process"/>
    <property type="evidence" value="ECO:0007669"/>
    <property type="project" value="UniProtKB-ARBA"/>
</dbReference>
<dbReference type="SUPFAM" id="SSF50952">
    <property type="entry name" value="Soluble quinoprotein glucose dehydrogenase"/>
    <property type="match status" value="1"/>
</dbReference>
<dbReference type="InterPro" id="IPR013428">
    <property type="entry name" value="Membrane-bound_put_N"/>
</dbReference>
<evidence type="ECO:0000259" key="7">
    <source>
        <dbReference type="Pfam" id="PF23500"/>
    </source>
</evidence>
<dbReference type="Gene3D" id="3.40.50.880">
    <property type="match status" value="1"/>
</dbReference>
<dbReference type="InterPro" id="IPR008972">
    <property type="entry name" value="Cupredoxin"/>
</dbReference>
<feature type="domain" description="DUF7133" evidence="7">
    <location>
        <begin position="277"/>
        <end position="655"/>
    </location>
</feature>
<dbReference type="InterPro" id="IPR000923">
    <property type="entry name" value="BlueCu_1"/>
</dbReference>
<evidence type="ECO:0000256" key="4">
    <source>
        <dbReference type="ARBA" id="ARBA00023008"/>
    </source>
</evidence>
<dbReference type="GO" id="GO:0004553">
    <property type="term" value="F:hydrolase activity, hydrolyzing O-glycosyl compounds"/>
    <property type="evidence" value="ECO:0007669"/>
    <property type="project" value="UniProtKB-ARBA"/>
</dbReference>
<gene>
    <name evidence="8" type="ORF">DXT99_21335</name>
</gene>
<accession>A0A3D8L6P1</accession>
<dbReference type="SUPFAM" id="SSF52317">
    <property type="entry name" value="Class I glutamine amidotransferase-like"/>
    <property type="match status" value="1"/>
</dbReference>
<dbReference type="OrthoDB" id="9808161at2"/>
<dbReference type="InterPro" id="IPR028871">
    <property type="entry name" value="BlueCu_1_BS"/>
</dbReference>
<dbReference type="InterPro" id="IPR029062">
    <property type="entry name" value="Class_I_gatase-like"/>
</dbReference>
<reference evidence="9" key="1">
    <citation type="submission" date="2018-08" db="EMBL/GenBank/DDBJ databases">
        <authorList>
            <person name="Liu Z.-W."/>
            <person name="Du Z.-J."/>
        </authorList>
    </citation>
    <scope>NUCLEOTIDE SEQUENCE [LARGE SCALE GENOMIC DNA]</scope>
    <source>
        <strain evidence="9">H4X</strain>
    </source>
</reference>
<organism evidence="8 9">
    <name type="scientific">Pontibacter diazotrophicus</name>
    <dbReference type="NCBI Taxonomy" id="1400979"/>
    <lineage>
        <taxon>Bacteria</taxon>
        <taxon>Pseudomonadati</taxon>
        <taxon>Bacteroidota</taxon>
        <taxon>Cytophagia</taxon>
        <taxon>Cytophagales</taxon>
        <taxon>Hymenobacteraceae</taxon>
        <taxon>Pontibacter</taxon>
    </lineage>
</organism>
<keyword evidence="1" id="KW-0813">Transport</keyword>
<dbReference type="InterPro" id="IPR011042">
    <property type="entry name" value="6-blade_b-propeller_TolB-like"/>
</dbReference>
<dbReference type="GO" id="GO:0009055">
    <property type="term" value="F:electron transfer activity"/>
    <property type="evidence" value="ECO:0007669"/>
    <property type="project" value="InterPro"/>
</dbReference>
<feature type="domain" description="Blue (type 1) copper" evidence="5">
    <location>
        <begin position="1074"/>
        <end position="1194"/>
    </location>
</feature>
<keyword evidence="2" id="KW-0479">Metal-binding</keyword>
<dbReference type="InterPro" id="IPR055557">
    <property type="entry name" value="DUF7133"/>
</dbReference>
<dbReference type="Pfam" id="PF00127">
    <property type="entry name" value="Copper-bind"/>
    <property type="match status" value="1"/>
</dbReference>
<dbReference type="AlphaFoldDB" id="A0A3D8L6P1"/>
<dbReference type="InterPro" id="IPR013320">
    <property type="entry name" value="ConA-like_dom_sf"/>
</dbReference>
<dbReference type="Gene3D" id="1.25.10.10">
    <property type="entry name" value="Leucine-rich Repeat Variant"/>
    <property type="match status" value="1"/>
</dbReference>
<evidence type="ECO:0000259" key="6">
    <source>
        <dbReference type="Pfam" id="PF06283"/>
    </source>
</evidence>
<dbReference type="Gene3D" id="2.60.40.420">
    <property type="entry name" value="Cupredoxins - blue copper proteins"/>
    <property type="match status" value="1"/>
</dbReference>
<dbReference type="InterPro" id="IPR011041">
    <property type="entry name" value="Quinoprot_gluc/sorb_DH_b-prop"/>
</dbReference>
<keyword evidence="4" id="KW-0186">Copper</keyword>
<evidence type="ECO:0000259" key="5">
    <source>
        <dbReference type="Pfam" id="PF00127"/>
    </source>
</evidence>
<dbReference type="PANTHER" id="PTHR33546:SF1">
    <property type="entry name" value="LARGE, MULTIFUNCTIONAL SECRETED PROTEIN"/>
    <property type="match status" value="1"/>
</dbReference>
<dbReference type="RefSeq" id="WP_115567623.1">
    <property type="nucleotide sequence ID" value="NZ_QRGR01000029.1"/>
</dbReference>
<dbReference type="PROSITE" id="PS00196">
    <property type="entry name" value="COPPER_BLUE"/>
    <property type="match status" value="1"/>
</dbReference>
<dbReference type="NCBIfam" id="TIGR02604">
    <property type="entry name" value="Piru_Ver_Nterm"/>
    <property type="match status" value="1"/>
</dbReference>
<keyword evidence="3" id="KW-0249">Electron transport</keyword>
<dbReference type="SUPFAM" id="SSF49503">
    <property type="entry name" value="Cupredoxins"/>
    <property type="match status" value="1"/>
</dbReference>
<proteinExistence type="predicted"/>
<dbReference type="InterPro" id="IPR029010">
    <property type="entry name" value="ThuA-like"/>
</dbReference>
<evidence type="ECO:0000256" key="3">
    <source>
        <dbReference type="ARBA" id="ARBA00022982"/>
    </source>
</evidence>
<dbReference type="InterPro" id="IPR011989">
    <property type="entry name" value="ARM-like"/>
</dbReference>
<dbReference type="EMBL" id="QRGR01000029">
    <property type="protein sequence ID" value="RDV13047.1"/>
    <property type="molecule type" value="Genomic_DNA"/>
</dbReference>
<sequence>MKKLLYILAFGGTLLGGCSQKTQTEQSAQALSPAKRVEILFLGHNSRHHNSEKYAPMLAMPLFQKGINITYTADPADLTPENLSKYDGLMIYANHEKITPEQEQAVKGFVEGGKGLIPVHSASFMFKNSDWYINTVGGQFLKHDTATFVADIIKPEHEVVKGLSEFPTWDETYVHTKVNPDMTVLMERVEGSHREPWTWVRKQGEGRVFYTAYGHDERTWNNPGFHQLMEQGILWAVGDKAKDQLARLNIPTPTFSEADIPNYEKRDPAPKFQHPLSPEESQKLVQVPADFELQLFASEPDIINPIAMAWDEKGRLWVIETEDYPNEVRDEAGVGKDRIKILEDTDGDGKADKFTVFADGLNIPTSLTFANGGLIISMAPNFVFLKDTDGDDKADVKENIITGWGKSDTHAGPSNLKYGLDNKVWGVLGYSGFKGTVSGQDLAFSQGVYRFDPDGENLEYLGRTTNNTWGLGFSEEFDVFISTANGLHSAYFAMPNQYIKRVLVGGSGNTVFRTDSHYDMPHLTPYLRQVDWHGSYTAAAGHNLYTARNYPKSYWNRVGFVAEPTGRVLHNAILERKGAGYTEKNGYNLLASSDEWFSPVHAEVGPDGAVWVADWYNFIIQHNPTPRGFENGKGNAYINPLRDSKHGRIYRVVYKGAKPYEPMQLSKDDTEGLVAALSHDNMFWRTTAQRLLVENQKKDAIPGLYKLINDQSMDEIGLNSPAVHALWTLHGLGALDGSNAEAMEVVKKALSHPAAGVRKNAVQVLPENERSLNYIIEANLIKDPDMKTRMAAVLAVADMPASAEAGKLLYEASVNADNAEDEYIPQAFFAAALTHQAGYFGAAPKDEHLAHKPDSVLSLSERIVKSVSQEQYNLDRRAAIMFPPDVTGKEITVKASIGPSSNGIEGVLVAQGGKDAGYSLYVQDNKLHWIVKQNGKTYKASTTAALPEERFNVVARLLNEGNMSIDVNDKTVAKGKAPMLFASALTPADVRVGRDLDDEDRIGDYPNRFFFRGDFGSDGILALKEPAAKTAMASTNKKAAASASKAGNKTTTASSAKPAAKTAAAKTAAKAVTINIKVIEHEMKFDKETFTVKAGQKVTINFENPDFMQHNFVIAKPGTLEKVGKAADALARDPKGAEKNYVPQIPEVIVATRLVDPQGRETLVFTVPDKPGEYPFVCTVPGHWRLMNGIIKVEANSI</sequence>
<keyword evidence="9" id="KW-1185">Reference proteome</keyword>
<evidence type="ECO:0000256" key="2">
    <source>
        <dbReference type="ARBA" id="ARBA00022723"/>
    </source>
</evidence>